<gene>
    <name evidence="3" type="ORF">GCM10011396_21310</name>
</gene>
<keyword evidence="2" id="KW-0732">Signal</keyword>
<reference evidence="3" key="1">
    <citation type="journal article" date="2014" name="Int. J. Syst. Evol. Microbiol.">
        <title>Complete genome sequence of Corynebacterium casei LMG S-19264T (=DSM 44701T), isolated from a smear-ripened cheese.</title>
        <authorList>
            <consortium name="US DOE Joint Genome Institute (JGI-PGF)"/>
            <person name="Walter F."/>
            <person name="Albersmeier A."/>
            <person name="Kalinowski J."/>
            <person name="Ruckert C."/>
        </authorList>
    </citation>
    <scope>NUCLEOTIDE SEQUENCE</scope>
    <source>
        <strain evidence="3">CGMCC 1.10998</strain>
    </source>
</reference>
<dbReference type="EMBL" id="BMED01000002">
    <property type="protein sequence ID" value="GGC73836.1"/>
    <property type="molecule type" value="Genomic_DNA"/>
</dbReference>
<feature type="compositionally biased region" description="Polar residues" evidence="1">
    <location>
        <begin position="43"/>
        <end position="54"/>
    </location>
</feature>
<reference evidence="3" key="2">
    <citation type="submission" date="2020-09" db="EMBL/GenBank/DDBJ databases">
        <authorList>
            <person name="Sun Q."/>
            <person name="Zhou Y."/>
        </authorList>
    </citation>
    <scope>NUCLEOTIDE SEQUENCE</scope>
    <source>
        <strain evidence="3">CGMCC 1.10998</strain>
    </source>
</reference>
<evidence type="ECO:0000313" key="4">
    <source>
        <dbReference type="Proteomes" id="UP000637423"/>
    </source>
</evidence>
<evidence type="ECO:0000256" key="2">
    <source>
        <dbReference type="SAM" id="SignalP"/>
    </source>
</evidence>
<proteinExistence type="predicted"/>
<sequence>MKSAHLVSILVATLFAAPVFAQNTNTPNVDKRQEAQQGRIAQGINSGALTSKEATNLEKRETKIENDKQAAKADGTVTKAERAKLQHEENKTSRKIFAKKHNAKVAPAAS</sequence>
<dbReference type="AlphaFoldDB" id="A0A916UK36"/>
<evidence type="ECO:0000256" key="1">
    <source>
        <dbReference type="SAM" id="MobiDB-lite"/>
    </source>
</evidence>
<feature type="chain" id="PRO_5037803955" description="DUF4148 domain-containing protein" evidence="2">
    <location>
        <begin position="22"/>
        <end position="110"/>
    </location>
</feature>
<comment type="caution">
    <text evidence="3">The sequence shown here is derived from an EMBL/GenBank/DDBJ whole genome shotgun (WGS) entry which is preliminary data.</text>
</comment>
<name>A0A916UK36_9BURK</name>
<feature type="region of interest" description="Disordered" evidence="1">
    <location>
        <begin position="24"/>
        <end position="110"/>
    </location>
</feature>
<evidence type="ECO:0008006" key="5">
    <source>
        <dbReference type="Google" id="ProtNLM"/>
    </source>
</evidence>
<feature type="compositionally biased region" description="Basic and acidic residues" evidence="1">
    <location>
        <begin position="55"/>
        <end position="71"/>
    </location>
</feature>
<protein>
    <recommendedName>
        <fullName evidence="5">DUF4148 domain-containing protein</fullName>
    </recommendedName>
</protein>
<keyword evidence="4" id="KW-1185">Reference proteome</keyword>
<dbReference type="Proteomes" id="UP000637423">
    <property type="component" value="Unassembled WGS sequence"/>
</dbReference>
<feature type="signal peptide" evidence="2">
    <location>
        <begin position="1"/>
        <end position="21"/>
    </location>
</feature>
<accession>A0A916UK36</accession>
<feature type="compositionally biased region" description="Basic residues" evidence="1">
    <location>
        <begin position="93"/>
        <end position="103"/>
    </location>
</feature>
<feature type="compositionally biased region" description="Basic and acidic residues" evidence="1">
    <location>
        <begin position="79"/>
        <end position="92"/>
    </location>
</feature>
<dbReference type="RefSeq" id="WP_188566037.1">
    <property type="nucleotide sequence ID" value="NZ_BMED01000002.1"/>
</dbReference>
<evidence type="ECO:0000313" key="3">
    <source>
        <dbReference type="EMBL" id="GGC73836.1"/>
    </source>
</evidence>
<organism evidence="3 4">
    <name type="scientific">Undibacterium terreum</name>
    <dbReference type="NCBI Taxonomy" id="1224302"/>
    <lineage>
        <taxon>Bacteria</taxon>
        <taxon>Pseudomonadati</taxon>
        <taxon>Pseudomonadota</taxon>
        <taxon>Betaproteobacteria</taxon>
        <taxon>Burkholderiales</taxon>
        <taxon>Oxalobacteraceae</taxon>
        <taxon>Undibacterium</taxon>
    </lineage>
</organism>